<evidence type="ECO:0000313" key="3">
    <source>
        <dbReference type="Proteomes" id="UP000672039"/>
    </source>
</evidence>
<dbReference type="CDD" id="cd03801">
    <property type="entry name" value="GT4_PimA-like"/>
    <property type="match status" value="1"/>
</dbReference>
<protein>
    <submittedName>
        <fullName evidence="2">Glycosyltransferase family 4 protein</fullName>
    </submittedName>
</protein>
<dbReference type="Proteomes" id="UP000672039">
    <property type="component" value="Chromosome"/>
</dbReference>
<name>A0ABX7WS36_9GAMM</name>
<accession>A0ABX7WS36</accession>
<dbReference type="Pfam" id="PF00534">
    <property type="entry name" value="Glycos_transf_1"/>
    <property type="match status" value="1"/>
</dbReference>
<dbReference type="EMBL" id="CP072801">
    <property type="protein sequence ID" value="QTR46385.1"/>
    <property type="molecule type" value="Genomic_DNA"/>
</dbReference>
<dbReference type="PANTHER" id="PTHR12526">
    <property type="entry name" value="GLYCOSYLTRANSFERASE"/>
    <property type="match status" value="1"/>
</dbReference>
<dbReference type="InterPro" id="IPR001296">
    <property type="entry name" value="Glyco_trans_1"/>
</dbReference>
<feature type="domain" description="Glycosyl transferase family 1" evidence="1">
    <location>
        <begin position="171"/>
        <end position="323"/>
    </location>
</feature>
<evidence type="ECO:0000259" key="1">
    <source>
        <dbReference type="Pfam" id="PF00534"/>
    </source>
</evidence>
<proteinExistence type="predicted"/>
<dbReference type="RefSeq" id="WP_210222721.1">
    <property type="nucleotide sequence ID" value="NZ_CP072801.1"/>
</dbReference>
<sequence>MRILLTANITPFLQGGADYHINGLHNALQQSGFETELIRLPFKFNPLEDIQDLMGYCAGLDMNRPNGISIDRVISLQFPGYGIQHDDHWVWLMHQHRAVYELFDPQKADVPLGQLREAIVQYDGRALSSAHKVFANSQRVADRLKQFNSIDSTALYHPPGYAERFRCEDPLPYVFYPSRLESLKRQTLLIEAAQYVQAPVKIVLAGTGGQYANYQQLIRDCGVEDQVILLGSITEAEKIAYYAHALAVCFVPYDEDYGYITLEAMLSSKPVITATDAGGPLEFVTHGHNGWVCEPDPQAMAAAIDEAFYKPLVSHEMGRSGRARYAELGISWTNVVEKLTAEV</sequence>
<dbReference type="Gene3D" id="3.40.50.2000">
    <property type="entry name" value="Glycogen Phosphorylase B"/>
    <property type="match status" value="2"/>
</dbReference>
<reference evidence="2 3" key="1">
    <citation type="submission" date="2021-04" db="EMBL/GenBank/DDBJ databases">
        <title>Genomics, taxonomy and metabolism of representatives of sulfur bacteria of the genus Thiothrix: Thiothrix fructosivorans QT, Thiothrix unzii A1T and three new species, Thiothrix subterranea sp. nov., Thiothrix litoralis sp. nov. and 'Candidatus Thiothrix anitrata' sp. nov.</title>
        <authorList>
            <person name="Ravin N.V."/>
            <person name="Smolyakov D."/>
            <person name="Rudenko T.S."/>
            <person name="Mardanov A.V."/>
            <person name="Beletsky A.V."/>
            <person name="Markov N.D."/>
            <person name="Fomenkov A.I."/>
            <person name="Roberts R.J."/>
            <person name="Karnachuk O.V."/>
            <person name="Novikov A."/>
            <person name="Grabovich M.Y."/>
        </authorList>
    </citation>
    <scope>NUCLEOTIDE SEQUENCE [LARGE SCALE GENOMIC DNA]</scope>
    <source>
        <strain evidence="2 3">AS</strain>
    </source>
</reference>
<dbReference type="SUPFAM" id="SSF53756">
    <property type="entry name" value="UDP-Glycosyltransferase/glycogen phosphorylase"/>
    <property type="match status" value="1"/>
</dbReference>
<dbReference type="PANTHER" id="PTHR12526:SF635">
    <property type="entry name" value="GLYCOSYL TRANSFERASE GROUP 1"/>
    <property type="match status" value="1"/>
</dbReference>
<evidence type="ECO:0000313" key="2">
    <source>
        <dbReference type="EMBL" id="QTR46385.1"/>
    </source>
</evidence>
<organism evidence="2 3">
    <name type="scientific">Thiothrix litoralis</name>
    <dbReference type="NCBI Taxonomy" id="2891210"/>
    <lineage>
        <taxon>Bacteria</taxon>
        <taxon>Pseudomonadati</taxon>
        <taxon>Pseudomonadota</taxon>
        <taxon>Gammaproteobacteria</taxon>
        <taxon>Thiotrichales</taxon>
        <taxon>Thiotrichaceae</taxon>
        <taxon>Thiothrix</taxon>
    </lineage>
</organism>
<gene>
    <name evidence="2" type="ORF">J9253_20855</name>
</gene>
<keyword evidence="3" id="KW-1185">Reference proteome</keyword>